<dbReference type="PANTHER" id="PTHR46028:SF7">
    <property type="entry name" value="KYNURENINE 3-MONOOXYGENASE-RELATED"/>
    <property type="match status" value="1"/>
</dbReference>
<evidence type="ECO:0000256" key="1">
    <source>
        <dbReference type="ARBA" id="ARBA00023033"/>
    </source>
</evidence>
<organism evidence="3 4">
    <name type="scientific">Tetradesmus obliquus</name>
    <name type="common">Green alga</name>
    <name type="synonym">Acutodesmus obliquus</name>
    <dbReference type="NCBI Taxonomy" id="3088"/>
    <lineage>
        <taxon>Eukaryota</taxon>
        <taxon>Viridiplantae</taxon>
        <taxon>Chlorophyta</taxon>
        <taxon>core chlorophytes</taxon>
        <taxon>Chlorophyceae</taxon>
        <taxon>CS clade</taxon>
        <taxon>Sphaeropleales</taxon>
        <taxon>Scenedesmaceae</taxon>
        <taxon>Tetradesmus</taxon>
    </lineage>
</organism>
<feature type="domain" description="FAD-binding" evidence="2">
    <location>
        <begin position="48"/>
        <end position="374"/>
    </location>
</feature>
<name>A0ABY8THZ8_TETOB</name>
<evidence type="ECO:0000313" key="4">
    <source>
        <dbReference type="Proteomes" id="UP001244341"/>
    </source>
</evidence>
<sequence length="490" mass="52189">MLTALPNSHRLARSRVATHNNSSGAGSAAVAEAAPEQQVVPLYSGQRAVVVGAGPAGSTAAMFLARQGFSVDVFERRPEPKQDAVDTGRAYIIILIPRGQAALKELGVPLPSQREFITKGTVRHDRKGKVGISREEGNVTFSRSSLAQYLIDQARQRYPSQITFHFDSACAGVNIEQRQVSFSAAGGGQVQRSYDLLVGADGAGSEVRRALQQHYPDMQVTIDDSGREYKVYGGVRGDIEPEEFKKDPGATLHLWSSDDPWTTVTAHSNPDGTYSGTFSLKTGGFADLRTAADYEALLRKKFVGVPDDWVPAIAQQAAAATPSPAGKRVRCSRLDGPGVLLLGDAAHAVTPVFGQGANSALESCKVLGSVLAEAGGDASRVPQLFTSARLADMHALNELDAKAYSFFRRRGLLDPDFLQLLSHVLLGTILSKLVPFLYGPKPALLKLGSTTPYSTIIAAVKRDSLMAAVGFAALGVWLSFKLAAKVMVGA</sequence>
<reference evidence="3 4" key="1">
    <citation type="submission" date="2023-05" db="EMBL/GenBank/DDBJ databases">
        <title>A 100% complete, gapless, phased diploid assembly of the Scenedesmus obliquus UTEX 3031 genome.</title>
        <authorList>
            <person name="Biondi T.C."/>
            <person name="Hanschen E.R."/>
            <person name="Kwon T."/>
            <person name="Eng W."/>
            <person name="Kruse C.P.S."/>
            <person name="Koehler S.I."/>
            <person name="Kunde Y."/>
            <person name="Gleasner C.D."/>
            <person name="You Mak K.T."/>
            <person name="Polle J."/>
            <person name="Hovde B.T."/>
            <person name="Starkenburg S.R."/>
        </authorList>
    </citation>
    <scope>NUCLEOTIDE SEQUENCE [LARGE SCALE GENOMIC DNA]</scope>
    <source>
        <strain evidence="3 4">DOE0152z</strain>
    </source>
</reference>
<dbReference type="Pfam" id="PF01494">
    <property type="entry name" value="FAD_binding_3"/>
    <property type="match status" value="1"/>
</dbReference>
<dbReference type="PRINTS" id="PR00420">
    <property type="entry name" value="RNGMNOXGNASE"/>
</dbReference>
<proteinExistence type="predicted"/>
<dbReference type="InterPro" id="IPR002938">
    <property type="entry name" value="FAD-bd"/>
</dbReference>
<dbReference type="SUPFAM" id="SSF51905">
    <property type="entry name" value="FAD/NAD(P)-binding domain"/>
    <property type="match status" value="1"/>
</dbReference>
<evidence type="ECO:0000313" key="3">
    <source>
        <dbReference type="EMBL" id="WIA08714.1"/>
    </source>
</evidence>
<dbReference type="InterPro" id="IPR036188">
    <property type="entry name" value="FAD/NAD-bd_sf"/>
</dbReference>
<dbReference type="PANTHER" id="PTHR46028">
    <property type="entry name" value="KYNURENINE 3-MONOOXYGENASE"/>
    <property type="match status" value="1"/>
</dbReference>
<keyword evidence="1" id="KW-0503">Monooxygenase</keyword>
<dbReference type="EMBL" id="CP126208">
    <property type="protein sequence ID" value="WIA08714.1"/>
    <property type="molecule type" value="Genomic_DNA"/>
</dbReference>
<dbReference type="Proteomes" id="UP001244341">
    <property type="component" value="Chromosome 1b"/>
</dbReference>
<keyword evidence="1" id="KW-0560">Oxidoreductase</keyword>
<dbReference type="Gene3D" id="3.50.50.60">
    <property type="entry name" value="FAD/NAD(P)-binding domain"/>
    <property type="match status" value="1"/>
</dbReference>
<accession>A0ABY8THZ8</accession>
<gene>
    <name evidence="3" type="ORF">OEZ85_008138</name>
</gene>
<keyword evidence="4" id="KW-1185">Reference proteome</keyword>
<protein>
    <recommendedName>
        <fullName evidence="2">FAD-binding domain-containing protein</fullName>
    </recommendedName>
</protein>
<evidence type="ECO:0000259" key="2">
    <source>
        <dbReference type="Pfam" id="PF01494"/>
    </source>
</evidence>